<dbReference type="AlphaFoldDB" id="A0A286EF19"/>
<protein>
    <submittedName>
        <fullName evidence="1">Uncharacterized protein</fullName>
    </submittedName>
</protein>
<dbReference type="Proteomes" id="UP000219669">
    <property type="component" value="Unassembled WGS sequence"/>
</dbReference>
<name>A0A286EF19_9NEIS</name>
<organism evidence="1 2">
    <name type="scientific">Alysiella filiformis DSM 16848</name>
    <dbReference type="NCBI Taxonomy" id="1120981"/>
    <lineage>
        <taxon>Bacteria</taxon>
        <taxon>Pseudomonadati</taxon>
        <taxon>Pseudomonadota</taxon>
        <taxon>Betaproteobacteria</taxon>
        <taxon>Neisseriales</taxon>
        <taxon>Neisseriaceae</taxon>
        <taxon>Alysiella</taxon>
    </lineage>
</organism>
<keyword evidence="2" id="KW-1185">Reference proteome</keyword>
<reference evidence="1 2" key="1">
    <citation type="submission" date="2017-09" db="EMBL/GenBank/DDBJ databases">
        <authorList>
            <person name="Ehlers B."/>
            <person name="Leendertz F.H."/>
        </authorList>
    </citation>
    <scope>NUCLEOTIDE SEQUENCE [LARGE SCALE GENOMIC DNA]</scope>
    <source>
        <strain evidence="1 2">DSM 16848</strain>
    </source>
</reference>
<sequence length="56" mass="6629">MSALILEQHYQMVQHLDNAMKMALIARLQQDVKQNKPLNDLSKLVRHDNIFIFRLP</sequence>
<proteinExistence type="predicted"/>
<gene>
    <name evidence="1" type="ORF">SAMN02746062_01710</name>
</gene>
<accession>A0A286EF19</accession>
<dbReference type="EMBL" id="OCNF01000016">
    <property type="protein sequence ID" value="SOD69506.1"/>
    <property type="molecule type" value="Genomic_DNA"/>
</dbReference>
<dbReference type="RefSeq" id="WP_179655863.1">
    <property type="nucleotide sequence ID" value="NZ_CP083931.1"/>
</dbReference>
<evidence type="ECO:0000313" key="1">
    <source>
        <dbReference type="EMBL" id="SOD69506.1"/>
    </source>
</evidence>
<evidence type="ECO:0000313" key="2">
    <source>
        <dbReference type="Proteomes" id="UP000219669"/>
    </source>
</evidence>